<protein>
    <submittedName>
        <fullName evidence="1">Uncharacterized protein</fullName>
    </submittedName>
</protein>
<dbReference type="EMBL" id="CATNWA010016268">
    <property type="protein sequence ID" value="CAI9591331.1"/>
    <property type="molecule type" value="Genomic_DNA"/>
</dbReference>
<evidence type="ECO:0000313" key="1">
    <source>
        <dbReference type="EMBL" id="CAI9591331.1"/>
    </source>
</evidence>
<keyword evidence="2" id="KW-1185">Reference proteome</keyword>
<organism evidence="1 2">
    <name type="scientific">Staurois parvus</name>
    <dbReference type="NCBI Taxonomy" id="386267"/>
    <lineage>
        <taxon>Eukaryota</taxon>
        <taxon>Metazoa</taxon>
        <taxon>Chordata</taxon>
        <taxon>Craniata</taxon>
        <taxon>Vertebrata</taxon>
        <taxon>Euteleostomi</taxon>
        <taxon>Amphibia</taxon>
        <taxon>Batrachia</taxon>
        <taxon>Anura</taxon>
        <taxon>Neobatrachia</taxon>
        <taxon>Ranoidea</taxon>
        <taxon>Ranidae</taxon>
        <taxon>Staurois</taxon>
    </lineage>
</organism>
<reference evidence="1" key="1">
    <citation type="submission" date="2023-05" db="EMBL/GenBank/DDBJ databases">
        <authorList>
            <person name="Stuckert A."/>
        </authorList>
    </citation>
    <scope>NUCLEOTIDE SEQUENCE</scope>
</reference>
<accession>A0ABN9F6V0</accession>
<evidence type="ECO:0000313" key="2">
    <source>
        <dbReference type="Proteomes" id="UP001162483"/>
    </source>
</evidence>
<feature type="non-terminal residue" evidence="1">
    <location>
        <position position="1"/>
    </location>
</feature>
<dbReference type="Proteomes" id="UP001162483">
    <property type="component" value="Unassembled WGS sequence"/>
</dbReference>
<name>A0ABN9F6V0_9NEOB</name>
<gene>
    <name evidence="1" type="ORF">SPARVUS_LOCUS11197251</name>
</gene>
<proteinExistence type="predicted"/>
<comment type="caution">
    <text evidence="1">The sequence shown here is derived from an EMBL/GenBank/DDBJ whole genome shotgun (WGS) entry which is preliminary data.</text>
</comment>
<sequence length="39" mass="4653">YFFWSKIVPERRVCGFYHVLPRFPALSVFTAKKTPPETH</sequence>